<dbReference type="Proteomes" id="UP000754821">
    <property type="component" value="Unassembled WGS sequence"/>
</dbReference>
<dbReference type="RefSeq" id="WP_192528334.1">
    <property type="nucleotide sequence ID" value="NZ_JABUZC010000061.1"/>
</dbReference>
<evidence type="ECO:0000313" key="1">
    <source>
        <dbReference type="EMBL" id="MBE0404823.1"/>
    </source>
</evidence>
<gene>
    <name evidence="1" type="ORF">EI163_14865</name>
</gene>
<keyword evidence="2" id="KW-1185">Reference proteome</keyword>
<evidence type="ECO:0000313" key="2">
    <source>
        <dbReference type="Proteomes" id="UP000754821"/>
    </source>
</evidence>
<proteinExistence type="predicted"/>
<reference evidence="1 2" key="1">
    <citation type="submission" date="2020-07" db="EMBL/GenBank/DDBJ databases">
        <title>Halophilic bacteria isolated from french cheeses.</title>
        <authorList>
            <person name="Kothe C.I."/>
            <person name="Farah-Kraiem B."/>
            <person name="Renault P."/>
            <person name="Dridi B."/>
        </authorList>
    </citation>
    <scope>NUCLEOTIDE SEQUENCE [LARGE SCALE GENOMIC DNA]</scope>
    <source>
        <strain evidence="1 2">FME16</strain>
    </source>
</reference>
<dbReference type="EMBL" id="RRZC01000019">
    <property type="protein sequence ID" value="MBE0404823.1"/>
    <property type="molecule type" value="Genomic_DNA"/>
</dbReference>
<sequence>MLPSEHERVVLELETLICETQTTIEQAETHGLDTTMPDDYAHLLDILDKAIKQQHDHTLAMLENDG</sequence>
<accession>A0ABR9FED2</accession>
<name>A0ABR9FED2_9GAMM</name>
<comment type="caution">
    <text evidence="1">The sequence shown here is derived from an EMBL/GenBank/DDBJ whole genome shotgun (WGS) entry which is preliminary data.</text>
</comment>
<protein>
    <submittedName>
        <fullName evidence="1">Uncharacterized protein</fullName>
    </submittedName>
</protein>
<organism evidence="1 2">
    <name type="scientific">Halomonas citrativorans</name>
    <dbReference type="NCBI Taxonomy" id="2742612"/>
    <lineage>
        <taxon>Bacteria</taxon>
        <taxon>Pseudomonadati</taxon>
        <taxon>Pseudomonadota</taxon>
        <taxon>Gammaproteobacteria</taxon>
        <taxon>Oceanospirillales</taxon>
        <taxon>Halomonadaceae</taxon>
        <taxon>Halomonas</taxon>
    </lineage>
</organism>